<dbReference type="InterPro" id="IPR013685">
    <property type="entry name" value="POTRA_FtsQ_type"/>
</dbReference>
<reference evidence="9 10" key="1">
    <citation type="submission" date="2017-09" db="EMBL/GenBank/DDBJ databases">
        <title>Depth-based differentiation of microbial function through sediment-hosted aquifers and enrichment of novel symbionts in the deep terrestrial subsurface.</title>
        <authorList>
            <person name="Probst A.J."/>
            <person name="Ladd B."/>
            <person name="Jarett J.K."/>
            <person name="Geller-Mcgrath D.E."/>
            <person name="Sieber C.M."/>
            <person name="Emerson J.B."/>
            <person name="Anantharaman K."/>
            <person name="Thomas B.C."/>
            <person name="Malmstrom R."/>
            <person name="Stieglmeier M."/>
            <person name="Klingl A."/>
            <person name="Woyke T."/>
            <person name="Ryan C.M."/>
            <person name="Banfield J.F."/>
        </authorList>
    </citation>
    <scope>NUCLEOTIDE SEQUENCE [LARGE SCALE GENOMIC DNA]</scope>
    <source>
        <strain evidence="9">CG10_big_fil_rev_8_21_14_0_10_48_11</strain>
    </source>
</reference>
<keyword evidence="5" id="KW-0131">Cell cycle</keyword>
<evidence type="ECO:0000259" key="8">
    <source>
        <dbReference type="Pfam" id="PF08478"/>
    </source>
</evidence>
<name>A0A2M8LED1_9BACT</name>
<dbReference type="Gene3D" id="3.10.20.310">
    <property type="entry name" value="membrane protein fhac"/>
    <property type="match status" value="1"/>
</dbReference>
<dbReference type="Pfam" id="PF08478">
    <property type="entry name" value="POTRA_1"/>
    <property type="match status" value="1"/>
</dbReference>
<evidence type="ECO:0000256" key="2">
    <source>
        <dbReference type="ARBA" id="ARBA00022618"/>
    </source>
</evidence>
<evidence type="ECO:0000256" key="6">
    <source>
        <dbReference type="SAM" id="MobiDB-lite"/>
    </source>
</evidence>
<sequence>MQQKRFRWKFQPSPRAPYRAPAQKSTRRGRPFPVKSVLVVLLIGSFYLVFGTRTFAVTGVTVTGTRYLEKQQMIEKVDAILSENRWFFIPARNFFFVPTAQVSAALSNIRLERITVKKSFPNGLSITVVEKQPKAAWRAGDKWYELDKKGIIINQIVLPSTDALKVTFANSLETGAIGKQIIQPSLLNTVLAVNANLPDLPITKVSEYVIDTQNSYSIGLRDTQGITIYFSTELPLSIQTNKLSVFYAEKTRTEPDWLANIDYIDLRYGSTKVYYK</sequence>
<feature type="region of interest" description="Disordered" evidence="6">
    <location>
        <begin position="1"/>
        <end position="29"/>
    </location>
</feature>
<keyword evidence="3 7" id="KW-0812">Transmembrane</keyword>
<keyword evidence="7" id="KW-0472">Membrane</keyword>
<keyword evidence="1" id="KW-1003">Cell membrane</keyword>
<dbReference type="InterPro" id="IPR050487">
    <property type="entry name" value="FtsQ_DivIB"/>
</dbReference>
<comment type="caution">
    <text evidence="9">The sequence shown here is derived from an EMBL/GenBank/DDBJ whole genome shotgun (WGS) entry which is preliminary data.</text>
</comment>
<evidence type="ECO:0000256" key="7">
    <source>
        <dbReference type="SAM" id="Phobius"/>
    </source>
</evidence>
<dbReference type="Proteomes" id="UP000231152">
    <property type="component" value="Unassembled WGS sequence"/>
</dbReference>
<dbReference type="AlphaFoldDB" id="A0A2M8LED1"/>
<dbReference type="GO" id="GO:0005886">
    <property type="term" value="C:plasma membrane"/>
    <property type="evidence" value="ECO:0007669"/>
    <property type="project" value="TreeGrafter"/>
</dbReference>
<keyword evidence="4 7" id="KW-1133">Transmembrane helix</keyword>
<dbReference type="EMBL" id="PFET01000009">
    <property type="protein sequence ID" value="PJE75785.1"/>
    <property type="molecule type" value="Genomic_DNA"/>
</dbReference>
<evidence type="ECO:0000256" key="4">
    <source>
        <dbReference type="ARBA" id="ARBA00022989"/>
    </source>
</evidence>
<gene>
    <name evidence="9" type="ORF">COV04_02475</name>
</gene>
<evidence type="ECO:0000256" key="1">
    <source>
        <dbReference type="ARBA" id="ARBA00022475"/>
    </source>
</evidence>
<feature type="transmembrane region" description="Helical" evidence="7">
    <location>
        <begin position="32"/>
        <end position="50"/>
    </location>
</feature>
<evidence type="ECO:0000256" key="3">
    <source>
        <dbReference type="ARBA" id="ARBA00022692"/>
    </source>
</evidence>
<protein>
    <recommendedName>
        <fullName evidence="8">POTRA domain-containing protein</fullName>
    </recommendedName>
</protein>
<evidence type="ECO:0000313" key="9">
    <source>
        <dbReference type="EMBL" id="PJE75785.1"/>
    </source>
</evidence>
<evidence type="ECO:0000256" key="5">
    <source>
        <dbReference type="ARBA" id="ARBA00023306"/>
    </source>
</evidence>
<dbReference type="PANTHER" id="PTHR37820:SF1">
    <property type="entry name" value="CELL DIVISION PROTEIN FTSQ"/>
    <property type="match status" value="1"/>
</dbReference>
<accession>A0A2M8LED1</accession>
<evidence type="ECO:0000313" key="10">
    <source>
        <dbReference type="Proteomes" id="UP000231152"/>
    </source>
</evidence>
<organism evidence="9 10">
    <name type="scientific">Candidatus Uhrbacteria bacterium CG10_big_fil_rev_8_21_14_0_10_48_11</name>
    <dbReference type="NCBI Taxonomy" id="1975037"/>
    <lineage>
        <taxon>Bacteria</taxon>
        <taxon>Candidatus Uhriibacteriota</taxon>
    </lineage>
</organism>
<dbReference type="PANTHER" id="PTHR37820">
    <property type="entry name" value="CELL DIVISION PROTEIN DIVIB"/>
    <property type="match status" value="1"/>
</dbReference>
<keyword evidence="2" id="KW-0132">Cell division</keyword>
<feature type="domain" description="POTRA" evidence="8">
    <location>
        <begin position="91"/>
        <end position="130"/>
    </location>
</feature>
<dbReference type="GO" id="GO:0051301">
    <property type="term" value="P:cell division"/>
    <property type="evidence" value="ECO:0007669"/>
    <property type="project" value="UniProtKB-KW"/>
</dbReference>
<proteinExistence type="predicted"/>